<evidence type="ECO:0000313" key="2">
    <source>
        <dbReference type="EMBL" id="TGG40584.1"/>
    </source>
</evidence>
<dbReference type="Gene3D" id="3.40.30.10">
    <property type="entry name" value="Glutaredoxin"/>
    <property type="match status" value="1"/>
</dbReference>
<dbReference type="EMBL" id="SJSA01000001">
    <property type="protein sequence ID" value="TGG40584.1"/>
    <property type="molecule type" value="Genomic_DNA"/>
</dbReference>
<dbReference type="RefSeq" id="WP_135471581.1">
    <property type="nucleotide sequence ID" value="NZ_CASCNC010000001.1"/>
</dbReference>
<dbReference type="GeneID" id="82149700"/>
<keyword evidence="3" id="KW-1185">Reference proteome</keyword>
<proteinExistence type="predicted"/>
<accession>A0A4Z0V860</accession>
<dbReference type="InterPro" id="IPR000866">
    <property type="entry name" value="AhpC/TSA"/>
</dbReference>
<dbReference type="AlphaFoldDB" id="A0A4Z0V860"/>
<sequence>MRTFWIFTTFVAIFILAVWMFAERVVQRTPELKQQPHITEVHGNHGEISLSDLKGKYVLVNFWDSHNAVSRIAAGEYDRFFRDNKHKNIQLLSVNTDDNLKLFNEIVRNDGLDSLTQFHIRNVKAHGISPGYHPEGGYSSYLINPAGKIIAVNPSIQTIKKIINL</sequence>
<dbReference type="Proteomes" id="UP000297635">
    <property type="component" value="Unassembled WGS sequence"/>
</dbReference>
<dbReference type="InterPro" id="IPR013766">
    <property type="entry name" value="Thioredoxin_domain"/>
</dbReference>
<name>A0A4Z0V860_9BACT</name>
<dbReference type="PROSITE" id="PS51352">
    <property type="entry name" value="THIOREDOXIN_2"/>
    <property type="match status" value="1"/>
</dbReference>
<dbReference type="SUPFAM" id="SSF52833">
    <property type="entry name" value="Thioredoxin-like"/>
    <property type="match status" value="1"/>
</dbReference>
<reference evidence="2 3" key="1">
    <citation type="submission" date="2019-02" db="EMBL/GenBank/DDBJ databases">
        <title>Isolation and identification of novel species under the genus Muribaculum.</title>
        <authorList>
            <person name="Miyake S."/>
            <person name="Ding Y."/>
            <person name="Low A."/>
            <person name="Soh M."/>
            <person name="Seedorf H."/>
        </authorList>
    </citation>
    <scope>NUCLEOTIDE SEQUENCE [LARGE SCALE GENOMIC DNA]</scope>
    <source>
        <strain evidence="2 3">TLL-A3</strain>
    </source>
</reference>
<evidence type="ECO:0000313" key="3">
    <source>
        <dbReference type="Proteomes" id="UP000297635"/>
    </source>
</evidence>
<organism evidence="2 3">
    <name type="scientific">Duncaniella freteri</name>
    <dbReference type="NCBI Taxonomy" id="2530391"/>
    <lineage>
        <taxon>Bacteria</taxon>
        <taxon>Pseudomonadati</taxon>
        <taxon>Bacteroidota</taxon>
        <taxon>Bacteroidia</taxon>
        <taxon>Bacteroidales</taxon>
        <taxon>Muribaculaceae</taxon>
        <taxon>Duncaniella</taxon>
    </lineage>
</organism>
<dbReference type="GO" id="GO:0016491">
    <property type="term" value="F:oxidoreductase activity"/>
    <property type="evidence" value="ECO:0007669"/>
    <property type="project" value="InterPro"/>
</dbReference>
<gene>
    <name evidence="2" type="ORF">EZ315_07840</name>
</gene>
<evidence type="ECO:0000259" key="1">
    <source>
        <dbReference type="PROSITE" id="PS51352"/>
    </source>
</evidence>
<dbReference type="Pfam" id="PF00578">
    <property type="entry name" value="AhpC-TSA"/>
    <property type="match status" value="1"/>
</dbReference>
<protein>
    <submittedName>
        <fullName evidence="2">Redoxin domain-containing protein</fullName>
    </submittedName>
</protein>
<dbReference type="GO" id="GO:0016209">
    <property type="term" value="F:antioxidant activity"/>
    <property type="evidence" value="ECO:0007669"/>
    <property type="project" value="InterPro"/>
</dbReference>
<comment type="caution">
    <text evidence="2">The sequence shown here is derived from an EMBL/GenBank/DDBJ whole genome shotgun (WGS) entry which is preliminary data.</text>
</comment>
<feature type="domain" description="Thioredoxin" evidence="1">
    <location>
        <begin position="23"/>
        <end position="165"/>
    </location>
</feature>
<dbReference type="InterPro" id="IPR036249">
    <property type="entry name" value="Thioredoxin-like_sf"/>
</dbReference>